<feature type="region of interest" description="Disordered" evidence="1">
    <location>
        <begin position="85"/>
        <end position="113"/>
    </location>
</feature>
<evidence type="ECO:0000256" key="1">
    <source>
        <dbReference type="SAM" id="MobiDB-lite"/>
    </source>
</evidence>
<feature type="compositionally biased region" description="Polar residues" evidence="1">
    <location>
        <begin position="1"/>
        <end position="13"/>
    </location>
</feature>
<comment type="caution">
    <text evidence="2">The sequence shown here is derived from an EMBL/GenBank/DDBJ whole genome shotgun (WGS) entry which is preliminary data.</text>
</comment>
<evidence type="ECO:0000313" key="2">
    <source>
        <dbReference type="EMBL" id="CAB1428707.1"/>
    </source>
</evidence>
<organism evidence="2 3">
    <name type="scientific">Pleuronectes platessa</name>
    <name type="common">European plaice</name>
    <dbReference type="NCBI Taxonomy" id="8262"/>
    <lineage>
        <taxon>Eukaryota</taxon>
        <taxon>Metazoa</taxon>
        <taxon>Chordata</taxon>
        <taxon>Craniata</taxon>
        <taxon>Vertebrata</taxon>
        <taxon>Euteleostomi</taxon>
        <taxon>Actinopterygii</taxon>
        <taxon>Neopterygii</taxon>
        <taxon>Teleostei</taxon>
        <taxon>Neoteleostei</taxon>
        <taxon>Acanthomorphata</taxon>
        <taxon>Carangaria</taxon>
        <taxon>Pleuronectiformes</taxon>
        <taxon>Pleuronectoidei</taxon>
        <taxon>Pleuronectidae</taxon>
        <taxon>Pleuronectes</taxon>
    </lineage>
</organism>
<dbReference type="EMBL" id="CADEAL010001081">
    <property type="protein sequence ID" value="CAB1428707.1"/>
    <property type="molecule type" value="Genomic_DNA"/>
</dbReference>
<proteinExistence type="predicted"/>
<dbReference type="AlphaFoldDB" id="A0A9N7UDT1"/>
<gene>
    <name evidence="2" type="ORF">PLEPLA_LOCUS16681</name>
</gene>
<evidence type="ECO:0000313" key="3">
    <source>
        <dbReference type="Proteomes" id="UP001153269"/>
    </source>
</evidence>
<protein>
    <submittedName>
        <fullName evidence="2">Uncharacterized protein</fullName>
    </submittedName>
</protein>
<feature type="region of interest" description="Disordered" evidence="1">
    <location>
        <begin position="1"/>
        <end position="31"/>
    </location>
</feature>
<reference evidence="2" key="1">
    <citation type="submission" date="2020-03" db="EMBL/GenBank/DDBJ databases">
        <authorList>
            <person name="Weist P."/>
        </authorList>
    </citation>
    <scope>NUCLEOTIDE SEQUENCE</scope>
</reference>
<keyword evidence="3" id="KW-1185">Reference proteome</keyword>
<accession>A0A9N7UDT1</accession>
<sequence>MFTQETNYNNIRTSGEKRFAPVHSGEQSHPTRSSLLPHVFFPLFGCSSSSCLALLLPALPGGYVSPPGTRQPEAKDILVRASGKFTTNQPTPARRRTAQEQINQTTVGPPGDLHRRCQVTQDFNNIATTSSPTLPNPGRTAMDTQQHNLLNITTIMAH</sequence>
<dbReference type="Proteomes" id="UP001153269">
    <property type="component" value="Unassembled WGS sequence"/>
</dbReference>
<name>A0A9N7UDT1_PLEPL</name>